<dbReference type="AlphaFoldDB" id="A0ABD3MQ57"/>
<evidence type="ECO:0000313" key="4">
    <source>
        <dbReference type="Proteomes" id="UP001530293"/>
    </source>
</evidence>
<protein>
    <submittedName>
        <fullName evidence="3">Uncharacterized protein</fullName>
    </submittedName>
</protein>
<comment type="caution">
    <text evidence="3">The sequence shown here is derived from an EMBL/GenBank/DDBJ whole genome shotgun (WGS) entry which is preliminary data.</text>
</comment>
<evidence type="ECO:0000256" key="1">
    <source>
        <dbReference type="ARBA" id="ARBA00022729"/>
    </source>
</evidence>
<dbReference type="PANTHER" id="PTHR36220">
    <property type="entry name" value="UNNAMED PRODUCT"/>
    <property type="match status" value="1"/>
</dbReference>
<dbReference type="PANTHER" id="PTHR36220:SF1">
    <property type="entry name" value="GAMMA TUBULIN COMPLEX COMPONENT C-TERMINAL DOMAIN-CONTAINING PROTEIN"/>
    <property type="match status" value="1"/>
</dbReference>
<proteinExistence type="predicted"/>
<sequence>MMGSYYPTSIGGEEEESAGSMYQDDGTCTSNNSSISIVLAGMNNIASSSSSSSSSSCAYITNQTIYIMAPSTSTNNENGTVVVEKKLSGGNSAYFGDTAIIVSYNSDGTAGAVWVLDYSNTNNNNGTTTTTTTSQQQQGSWEQTGILQTEYEDQLGWSVAIKGNSTFVVGAPGYQGMEVPLPSDGWFWSGRGNAIVMTKIDDDDNGGGATSWVRQDELVPISANDTAGFGNSVDIAECECLIAVGAWHDRDSRGSAYVFEKTTNGTWIELQKLAFNDTRRSQSGTLHGNYGYNVAISDEYLAVKAPYDSYIGSYDYEDVNRGVTYVYQRRGSDDGLYEQISRLCTPEGKQVGGVFRDMIFLDDFLLVGAPGKNTVYVFKQLDDTSGFVKTAELKLNDEDITDESSFGIRLDGKGNHVMVGDLGGKMSYIFAYEDGIWKQKSYIDSVDTASSGTSIVTYSPESFVVDGEQYGETIMDSSGRTMFPILKNSTILKIMEEVKVPLTEMELTEPSRCKERVREVFVQLVSAARCTNIH</sequence>
<evidence type="ECO:0000313" key="3">
    <source>
        <dbReference type="EMBL" id="KAL3766044.1"/>
    </source>
</evidence>
<evidence type="ECO:0000256" key="2">
    <source>
        <dbReference type="SAM" id="MobiDB-lite"/>
    </source>
</evidence>
<keyword evidence="4" id="KW-1185">Reference proteome</keyword>
<dbReference type="Proteomes" id="UP001530293">
    <property type="component" value="Unassembled WGS sequence"/>
</dbReference>
<accession>A0ABD3MQ57</accession>
<organism evidence="3 4">
    <name type="scientific">Discostella pseudostelligera</name>
    <dbReference type="NCBI Taxonomy" id="259834"/>
    <lineage>
        <taxon>Eukaryota</taxon>
        <taxon>Sar</taxon>
        <taxon>Stramenopiles</taxon>
        <taxon>Ochrophyta</taxon>
        <taxon>Bacillariophyta</taxon>
        <taxon>Coscinodiscophyceae</taxon>
        <taxon>Thalassiosirophycidae</taxon>
        <taxon>Stephanodiscales</taxon>
        <taxon>Stephanodiscaceae</taxon>
        <taxon>Discostella</taxon>
    </lineage>
</organism>
<dbReference type="InterPro" id="IPR013517">
    <property type="entry name" value="FG-GAP"/>
</dbReference>
<dbReference type="Pfam" id="PF14312">
    <property type="entry name" value="FG-GAP_2"/>
    <property type="match status" value="1"/>
</dbReference>
<keyword evidence="1" id="KW-0732">Signal</keyword>
<dbReference type="InterPro" id="IPR028994">
    <property type="entry name" value="Integrin_alpha_N"/>
</dbReference>
<name>A0ABD3MQ57_9STRA</name>
<feature type="region of interest" description="Disordered" evidence="2">
    <location>
        <begin position="1"/>
        <end position="25"/>
    </location>
</feature>
<reference evidence="3 4" key="1">
    <citation type="submission" date="2024-10" db="EMBL/GenBank/DDBJ databases">
        <title>Updated reference genomes for cyclostephanoid diatoms.</title>
        <authorList>
            <person name="Roberts W.R."/>
            <person name="Alverson A.J."/>
        </authorList>
    </citation>
    <scope>NUCLEOTIDE SEQUENCE [LARGE SCALE GENOMIC DNA]</scope>
    <source>
        <strain evidence="3 4">AJA232-27</strain>
    </source>
</reference>
<dbReference type="EMBL" id="JALLBG020000089">
    <property type="protein sequence ID" value="KAL3766044.1"/>
    <property type="molecule type" value="Genomic_DNA"/>
</dbReference>
<dbReference type="Gene3D" id="2.130.10.130">
    <property type="entry name" value="Integrin alpha, N-terminal"/>
    <property type="match status" value="1"/>
</dbReference>
<gene>
    <name evidence="3" type="ORF">ACHAWU_002759</name>
</gene>